<evidence type="ECO:0000256" key="1">
    <source>
        <dbReference type="ARBA" id="ARBA00022801"/>
    </source>
</evidence>
<keyword evidence="4" id="KW-1185">Reference proteome</keyword>
<sequence>MYDLLIKNGTIVDPIKGKEKLNIAVKNGIIAKLTKEFLPTNKEINVDGQYISPGFIDIHIHEDKLENNKIEFDIFKTMALMGVTTAVGGNCGFSSQNLSNYFESLERQKPLINYLGLSGYGSLREKAGVKDNYKHISDSKIKEIKRLLKEDLEAGSLGLSFGLEYTPGLTTKEMIELSELVAEYPQRLVTAHYRFDSVRALESIAELIIIAREAGNKMQISHLGSCTAYGQTAEALKMIEQANKAGIDIMADIYPYDAFSSYIGSAVFDAGCFEKWGIDYEAVKILEGKYKGQECTEKIFNYLRKNEVDTLVAVSAMDESEIVEAIKNPLLMIASDGLLNQGQGHPRSAGTCPRVIAKYVRKEKQISLKNAVNKMTNLPAQRIGLSKKGRIKEGYDADLTIFDFNTIEDNASFEQPTKAPTGINHVLIKGVEIVKNSELTGQRSAEVIKL</sequence>
<dbReference type="HOGENOM" id="CLU_016107_2_1_9"/>
<proteinExistence type="predicted"/>
<dbReference type="STRING" id="656519.Halsa_1184"/>
<dbReference type="InterPro" id="IPR023100">
    <property type="entry name" value="D-aminoacylase_insert_dom_sf"/>
</dbReference>
<dbReference type="Gene3D" id="3.20.20.140">
    <property type="entry name" value="Metal-dependent hydrolases"/>
    <property type="match status" value="2"/>
</dbReference>
<dbReference type="Gene3D" id="3.30.1490.130">
    <property type="entry name" value="D-aminoacylase. Domain 3"/>
    <property type="match status" value="1"/>
</dbReference>
<dbReference type="InterPro" id="IPR032466">
    <property type="entry name" value="Metal_Hydrolase"/>
</dbReference>
<accession>E4RK63</accession>
<dbReference type="eggNOG" id="COG3653">
    <property type="taxonomic scope" value="Bacteria"/>
</dbReference>
<reference evidence="3 4" key="1">
    <citation type="submission" date="2010-11" db="EMBL/GenBank/DDBJ databases">
        <title>Complete sequence of Halanaerobium sp. sapolanicus.</title>
        <authorList>
            <consortium name="US DOE Joint Genome Institute"/>
            <person name="Lucas S."/>
            <person name="Copeland A."/>
            <person name="Lapidus A."/>
            <person name="Cheng J.-F."/>
            <person name="Bruce D."/>
            <person name="Goodwin L."/>
            <person name="Pitluck S."/>
            <person name="Davenport K."/>
            <person name="Detter J.C."/>
            <person name="Han C."/>
            <person name="Tapia R."/>
            <person name="Land M."/>
            <person name="Hauser L."/>
            <person name="Jeffries C."/>
            <person name="Kyrpides N."/>
            <person name="Ivanova N."/>
            <person name="Mikhailova N."/>
            <person name="Begemann M.B."/>
            <person name="Mormile M.R."/>
            <person name="Wall J.D."/>
            <person name="Elias D.A."/>
            <person name="Woyke T."/>
        </authorList>
    </citation>
    <scope>NUCLEOTIDE SEQUENCE [LARGE SCALE GENOMIC DNA]</scope>
    <source>
        <strain evidence="4">sapolanicus</strain>
    </source>
</reference>
<dbReference type="PANTHER" id="PTHR11113">
    <property type="entry name" value="N-ACETYLGLUCOSAMINE-6-PHOSPHATE DEACETYLASE"/>
    <property type="match status" value="1"/>
</dbReference>
<dbReference type="KEGG" id="has:Halsa_1184"/>
<dbReference type="InterPro" id="IPR006680">
    <property type="entry name" value="Amidohydro-rel"/>
</dbReference>
<dbReference type="Pfam" id="PF01979">
    <property type="entry name" value="Amidohydro_1"/>
    <property type="match status" value="1"/>
</dbReference>
<dbReference type="InterPro" id="IPR011059">
    <property type="entry name" value="Metal-dep_hydrolase_composite"/>
</dbReference>
<evidence type="ECO:0000313" key="3">
    <source>
        <dbReference type="EMBL" id="ADQ14615.1"/>
    </source>
</evidence>
<evidence type="ECO:0000259" key="2">
    <source>
        <dbReference type="Pfam" id="PF01979"/>
    </source>
</evidence>
<gene>
    <name evidence="3" type="ordered locus">Halsa_1184</name>
</gene>
<dbReference type="GO" id="GO:0047421">
    <property type="term" value="F:N-acyl-D-glutamate deacylase activity"/>
    <property type="evidence" value="ECO:0007669"/>
    <property type="project" value="UniProtKB-EC"/>
</dbReference>
<dbReference type="EC" id="3.5.1.82" evidence="3"/>
<dbReference type="SUPFAM" id="SSF51556">
    <property type="entry name" value="Metallo-dependent hydrolases"/>
    <property type="match status" value="1"/>
</dbReference>
<dbReference type="Proteomes" id="UP000007434">
    <property type="component" value="Chromosome"/>
</dbReference>
<feature type="domain" description="Amidohydrolase-related" evidence="2">
    <location>
        <begin position="50"/>
        <end position="430"/>
    </location>
</feature>
<evidence type="ECO:0000313" key="4">
    <source>
        <dbReference type="Proteomes" id="UP000007434"/>
    </source>
</evidence>
<name>E4RK63_HALHG</name>
<dbReference type="Gene3D" id="2.30.40.10">
    <property type="entry name" value="Urease, subunit C, domain 1"/>
    <property type="match status" value="2"/>
</dbReference>
<keyword evidence="1 3" id="KW-0378">Hydrolase</keyword>
<protein>
    <submittedName>
        <fullName evidence="3">N-acyl-D-glutamate deacylase</fullName>
        <ecNumber evidence="3">3.5.1.82</ecNumber>
    </submittedName>
</protein>
<organism evidence="3 4">
    <name type="scientific">Halanaerobium hydrogeniformans</name>
    <name type="common">Halanaerobium sp. (strain sapolanicus)</name>
    <dbReference type="NCBI Taxonomy" id="656519"/>
    <lineage>
        <taxon>Bacteria</taxon>
        <taxon>Bacillati</taxon>
        <taxon>Bacillota</taxon>
        <taxon>Clostridia</taxon>
        <taxon>Halanaerobiales</taxon>
        <taxon>Halanaerobiaceae</taxon>
        <taxon>Halanaerobium</taxon>
    </lineage>
</organism>
<dbReference type="OrthoDB" id="9775607at2"/>
<reference evidence="3 4" key="2">
    <citation type="journal article" date="2011" name="J. Bacteriol.">
        <title>Complete Genome Sequence of the Haloalkaliphilic, Hydrogen Producing Halanaerobium hydrogenoformans.</title>
        <authorList>
            <person name="Brown S.D."/>
            <person name="Begemann M.B."/>
            <person name="Mormile M.R."/>
            <person name="Wall J.D."/>
            <person name="Han C.S."/>
            <person name="Goodwin L.A."/>
            <person name="Pitluck S."/>
            <person name="Land M.L."/>
            <person name="Hauser L.J."/>
            <person name="Elias D.A."/>
        </authorList>
    </citation>
    <scope>NUCLEOTIDE SEQUENCE [LARGE SCALE GENOMIC DNA]</scope>
    <source>
        <strain evidence="4">sapolanicus</strain>
    </source>
</reference>
<dbReference type="AlphaFoldDB" id="E4RK63"/>
<dbReference type="EMBL" id="CP002304">
    <property type="protein sequence ID" value="ADQ14615.1"/>
    <property type="molecule type" value="Genomic_DNA"/>
</dbReference>
<dbReference type="SUPFAM" id="SSF51338">
    <property type="entry name" value="Composite domain of metallo-dependent hydrolases"/>
    <property type="match status" value="1"/>
</dbReference>